<dbReference type="Gene3D" id="3.40.50.1390">
    <property type="entry name" value="Resolvase, N-terminal catalytic domain"/>
    <property type="match status" value="1"/>
</dbReference>
<feature type="domain" description="Resolvase/invertase-type recombinase catalytic" evidence="2">
    <location>
        <begin position="27"/>
        <end position="175"/>
    </location>
</feature>
<feature type="domain" description="Recombinase" evidence="3">
    <location>
        <begin position="183"/>
        <end position="310"/>
    </location>
</feature>
<dbReference type="Pfam" id="PF13408">
    <property type="entry name" value="Zn_ribbon_recom"/>
    <property type="match status" value="1"/>
</dbReference>
<accession>A0AAC9WHL9</accession>
<dbReference type="EMBL" id="CP020559">
    <property type="protein sequence ID" value="ARE89101.1"/>
    <property type="molecule type" value="Genomic_DNA"/>
</dbReference>
<dbReference type="Proteomes" id="UP000192478">
    <property type="component" value="Chromosome"/>
</dbReference>
<dbReference type="CDD" id="cd00338">
    <property type="entry name" value="Ser_Recombinase"/>
    <property type="match status" value="1"/>
</dbReference>
<keyword evidence="6" id="KW-1185">Reference proteome</keyword>
<dbReference type="InterPro" id="IPR011109">
    <property type="entry name" value="DNA_bind_recombinase_dom"/>
</dbReference>
<evidence type="ECO:0000259" key="3">
    <source>
        <dbReference type="PROSITE" id="PS51737"/>
    </source>
</evidence>
<evidence type="ECO:0000313" key="7">
    <source>
        <dbReference type="Proteomes" id="UP000192478"/>
    </source>
</evidence>
<dbReference type="KEGG" id="cfm:BJL90_01360"/>
<dbReference type="EMBL" id="CP017603">
    <property type="protein sequence ID" value="AOY74717.1"/>
    <property type="molecule type" value="Genomic_DNA"/>
</dbReference>
<evidence type="ECO:0000313" key="4">
    <source>
        <dbReference type="EMBL" id="AOY74717.1"/>
    </source>
</evidence>
<dbReference type="SUPFAM" id="SSF53041">
    <property type="entry name" value="Resolvase-like"/>
    <property type="match status" value="1"/>
</dbReference>
<evidence type="ECO:0000259" key="2">
    <source>
        <dbReference type="PROSITE" id="PS51736"/>
    </source>
</evidence>
<dbReference type="GO" id="GO:0000150">
    <property type="term" value="F:DNA strand exchange activity"/>
    <property type="evidence" value="ECO:0007669"/>
    <property type="project" value="InterPro"/>
</dbReference>
<dbReference type="InterPro" id="IPR025827">
    <property type="entry name" value="Zn_ribbon_recom_dom"/>
</dbReference>
<dbReference type="InterPro" id="IPR036162">
    <property type="entry name" value="Resolvase-like_N_sf"/>
</dbReference>
<dbReference type="Proteomes" id="UP000177894">
    <property type="component" value="Chromosome"/>
</dbReference>
<gene>
    <name evidence="5" type="primary">tnpR_4</name>
    <name evidence="4" type="ORF">BJL90_01360</name>
    <name evidence="5" type="ORF">CLFO_35070</name>
</gene>
<evidence type="ECO:0000256" key="1">
    <source>
        <dbReference type="SAM" id="Coils"/>
    </source>
</evidence>
<dbReference type="PANTHER" id="PTHR30461">
    <property type="entry name" value="DNA-INVERTASE FROM LAMBDOID PROPHAGE"/>
    <property type="match status" value="1"/>
</dbReference>
<name>A0AAC9WHL9_9CLOT</name>
<dbReference type="SMART" id="SM00857">
    <property type="entry name" value="Resolvase"/>
    <property type="match status" value="1"/>
</dbReference>
<proteinExistence type="predicted"/>
<reference evidence="5 7" key="2">
    <citation type="submission" date="2017-03" db="EMBL/GenBank/DDBJ databases">
        <title>Complete sequence of Clostridium formicaceticum DSM 92.</title>
        <authorList>
            <person name="Poehlein A."/>
            <person name="Karl M."/>
            <person name="Bengelsdorf F.R."/>
            <person name="Duerre P."/>
            <person name="Daniel R."/>
        </authorList>
    </citation>
    <scope>NUCLEOTIDE SEQUENCE [LARGE SCALE GENOMIC DNA]</scope>
    <source>
        <strain evidence="5 7">DSM 92</strain>
    </source>
</reference>
<dbReference type="RefSeq" id="WP_070963620.1">
    <property type="nucleotide sequence ID" value="NZ_CP017603.1"/>
</dbReference>
<dbReference type="GO" id="GO:0003677">
    <property type="term" value="F:DNA binding"/>
    <property type="evidence" value="ECO:0007669"/>
    <property type="project" value="InterPro"/>
</dbReference>
<evidence type="ECO:0000313" key="6">
    <source>
        <dbReference type="Proteomes" id="UP000177894"/>
    </source>
</evidence>
<dbReference type="PROSITE" id="PS51736">
    <property type="entry name" value="RECOMBINASES_3"/>
    <property type="match status" value="1"/>
</dbReference>
<dbReference type="AlphaFoldDB" id="A0AAC9WHL9"/>
<protein>
    <submittedName>
        <fullName evidence="4">Recombinase family protein</fullName>
    </submittedName>
    <submittedName>
        <fullName evidence="5">Transposon Tn3 resolvase</fullName>
    </submittedName>
</protein>
<sequence length="584" mass="67590">MTATVQVIKANKTFVNRKLGQTLEQIRVAPYCRVSTDSEDQAKSYKSQIKYYSDLVKEKKEWVLVDIYADEAITGTRDDKRSDFLRMIEDCKKGLIDMIITKSIARFARNTVDTLRYVRMLKEMGIAVYFEEENINTLTMDGELLLTILASVAQQAVENTSADVKKGLKMKMKRGELVGFNSCLGYDYDKEAQTISINETEAIAVRYIYGRYLEGAGAFTIARELNDLKYKTKNGSTKWHDSSVRKILKNEKYKGDLLQGKTFTIDPITKRRLENFGEEDKFYCEDHHQAIISREDWDEVQRIMQVRGEARKTIKGTVRQKLSRQYAFSSKLECAFCGTNFSRRSWNANTPHQKTTWQCVTSTKKGKKYCEHSKGIPETVVEGAFMKSFALLVRDKSKILDEFLERVEQSFNDNSSEKKVKQIEKRIDVLKKKISKLTDLYLEEAIEKKEYQTKYTELNKELDELVETYEDLNSRMVDEIQMKKRIRKLKNMLEADEIVTEFDRQVFENLIEKVVVGEIDENGSINPYKLTFIYRTGLKDKINPPYDGSKKRKKKSSDVVCSDQANDVKTICSDQGHDTCGNCR</sequence>
<organism evidence="5 7">
    <name type="scientific">Clostridium formicaceticum</name>
    <dbReference type="NCBI Taxonomy" id="1497"/>
    <lineage>
        <taxon>Bacteria</taxon>
        <taxon>Bacillati</taxon>
        <taxon>Bacillota</taxon>
        <taxon>Clostridia</taxon>
        <taxon>Eubacteriales</taxon>
        <taxon>Clostridiaceae</taxon>
        <taxon>Clostridium</taxon>
    </lineage>
</organism>
<dbReference type="Pfam" id="PF07508">
    <property type="entry name" value="Recombinase"/>
    <property type="match status" value="1"/>
</dbReference>
<dbReference type="InterPro" id="IPR006119">
    <property type="entry name" value="Resolv_N"/>
</dbReference>
<reference evidence="4 6" key="1">
    <citation type="submission" date="2016-10" db="EMBL/GenBank/DDBJ databases">
        <title>Complete Genome Sequence of Acetogen Clostridium formicoaceticum ATCC 27076.</title>
        <authorList>
            <person name="Bao T."/>
            <person name="Cheng C."/>
            <person name="Zhao J."/>
            <person name="Yang S.-T."/>
            <person name="Wang J."/>
            <person name="Wang M."/>
        </authorList>
    </citation>
    <scope>NUCLEOTIDE SEQUENCE [LARGE SCALE GENOMIC DNA]</scope>
    <source>
        <strain evidence="4 6">ATCC 27076</strain>
    </source>
</reference>
<feature type="coiled-coil region" evidence="1">
    <location>
        <begin position="413"/>
        <end position="479"/>
    </location>
</feature>
<dbReference type="InterPro" id="IPR050639">
    <property type="entry name" value="SSR_resolvase"/>
</dbReference>
<dbReference type="Pfam" id="PF00239">
    <property type="entry name" value="Resolvase"/>
    <property type="match status" value="1"/>
</dbReference>
<dbReference type="PANTHER" id="PTHR30461:SF23">
    <property type="entry name" value="DNA RECOMBINASE-RELATED"/>
    <property type="match status" value="1"/>
</dbReference>
<dbReference type="PROSITE" id="PS51737">
    <property type="entry name" value="RECOMBINASE_DNA_BIND"/>
    <property type="match status" value="1"/>
</dbReference>
<dbReference type="Gene3D" id="3.90.1750.20">
    <property type="entry name" value="Putative Large Serine Recombinase, Chain B, Domain 2"/>
    <property type="match status" value="1"/>
</dbReference>
<keyword evidence="1" id="KW-0175">Coiled coil</keyword>
<evidence type="ECO:0000313" key="5">
    <source>
        <dbReference type="EMBL" id="ARE89101.1"/>
    </source>
</evidence>
<dbReference type="InterPro" id="IPR038109">
    <property type="entry name" value="DNA_bind_recomb_sf"/>
</dbReference>